<dbReference type="SUPFAM" id="SSF54862">
    <property type="entry name" value="4Fe-4S ferredoxins"/>
    <property type="match status" value="1"/>
</dbReference>
<keyword evidence="2 6" id="KW-0479">Metal-binding</keyword>
<dbReference type="InterPro" id="IPR012257">
    <property type="entry name" value="Glc_ox_4Fe-4S"/>
</dbReference>
<keyword evidence="6" id="KW-0249">Electron transport</keyword>
<dbReference type="InterPro" id="IPR017896">
    <property type="entry name" value="4Fe4S_Fe-S-bd"/>
</dbReference>
<feature type="domain" description="4Fe-4S ferredoxin-type" evidence="8">
    <location>
        <begin position="87"/>
        <end position="112"/>
    </location>
</feature>
<comment type="cofactor">
    <cofactor evidence="6">
        <name>[4Fe-4S] cluster</name>
        <dbReference type="ChEBI" id="CHEBI:49883"/>
    </cofactor>
    <text evidence="6">Binds 2 [4Fe-4S] clusters.</text>
</comment>
<feature type="region of interest" description="Disordered" evidence="7">
    <location>
        <begin position="1"/>
        <end position="34"/>
    </location>
</feature>
<dbReference type="Pfam" id="PF02754">
    <property type="entry name" value="CCG"/>
    <property type="match status" value="2"/>
</dbReference>
<evidence type="ECO:0000256" key="5">
    <source>
        <dbReference type="ARBA" id="ARBA00023014"/>
    </source>
</evidence>
<keyword evidence="4 6" id="KW-0408">Iron</keyword>
<evidence type="ECO:0000256" key="2">
    <source>
        <dbReference type="ARBA" id="ARBA00022723"/>
    </source>
</evidence>
<evidence type="ECO:0000256" key="7">
    <source>
        <dbReference type="SAM" id="MobiDB-lite"/>
    </source>
</evidence>
<proteinExistence type="predicted"/>
<dbReference type="PANTHER" id="PTHR32479">
    <property type="entry name" value="GLYCOLATE OXIDASE IRON-SULFUR SUBUNIT"/>
    <property type="match status" value="1"/>
</dbReference>
<comment type="catalytic activity">
    <reaction evidence="6">
        <text>glycolate + A = glyoxylate + AH2</text>
        <dbReference type="Rhea" id="RHEA:21264"/>
        <dbReference type="ChEBI" id="CHEBI:13193"/>
        <dbReference type="ChEBI" id="CHEBI:17499"/>
        <dbReference type="ChEBI" id="CHEBI:29805"/>
        <dbReference type="ChEBI" id="CHEBI:36655"/>
        <dbReference type="EC" id="1.1.99.14"/>
    </reaction>
</comment>
<feature type="domain" description="4Fe-4S ferredoxin-type" evidence="8">
    <location>
        <begin position="33"/>
        <end position="66"/>
    </location>
</feature>
<dbReference type="Gene3D" id="1.10.1060.10">
    <property type="entry name" value="Alpha-helical ferredoxin"/>
    <property type="match status" value="1"/>
</dbReference>
<accession>A0ABW4PBU2</accession>
<gene>
    <name evidence="9" type="ORF">ACFSJS_00450</name>
</gene>
<feature type="compositionally biased region" description="Pro residues" evidence="7">
    <location>
        <begin position="20"/>
        <end position="32"/>
    </location>
</feature>
<keyword evidence="3" id="KW-0677">Repeat</keyword>
<dbReference type="PROSITE" id="PS00198">
    <property type="entry name" value="4FE4S_FER_1"/>
    <property type="match status" value="2"/>
</dbReference>
<comment type="catalytic activity">
    <reaction evidence="6">
        <text>(R)-lactate + A = pyruvate + AH2</text>
        <dbReference type="Rhea" id="RHEA:15089"/>
        <dbReference type="ChEBI" id="CHEBI:13193"/>
        <dbReference type="ChEBI" id="CHEBI:15361"/>
        <dbReference type="ChEBI" id="CHEBI:16004"/>
        <dbReference type="ChEBI" id="CHEBI:17499"/>
    </reaction>
</comment>
<dbReference type="EMBL" id="JBHUFU010000001">
    <property type="protein sequence ID" value="MFD1828132.1"/>
    <property type="molecule type" value="Genomic_DNA"/>
</dbReference>
<evidence type="ECO:0000256" key="4">
    <source>
        <dbReference type="ARBA" id="ARBA00023004"/>
    </source>
</evidence>
<evidence type="ECO:0000313" key="9">
    <source>
        <dbReference type="EMBL" id="MFD1828132.1"/>
    </source>
</evidence>
<keyword evidence="5 6" id="KW-0411">Iron-sulfur</keyword>
<dbReference type="PANTHER" id="PTHR32479:SF17">
    <property type="entry name" value="GLYCOLATE OXIDASE IRON-SULFUR SUBUNIT"/>
    <property type="match status" value="1"/>
</dbReference>
<organism evidence="9 10">
    <name type="scientific">Streptomyces desertarenae</name>
    <dbReference type="NCBI Taxonomy" id="2666184"/>
    <lineage>
        <taxon>Bacteria</taxon>
        <taxon>Bacillati</taxon>
        <taxon>Actinomycetota</taxon>
        <taxon>Actinomycetes</taxon>
        <taxon>Kitasatosporales</taxon>
        <taxon>Streptomycetaceae</taxon>
        <taxon>Streptomyces</taxon>
    </lineage>
</organism>
<dbReference type="InterPro" id="IPR004017">
    <property type="entry name" value="Cys_rich_dom"/>
</dbReference>
<dbReference type="RefSeq" id="WP_380895388.1">
    <property type="nucleotide sequence ID" value="NZ_JBHUFU010000001.1"/>
</dbReference>
<comment type="function">
    <text evidence="6">Component of a complex that catalyzes the oxidation of glycolate to glyoxylate.</text>
</comment>
<keyword evidence="10" id="KW-1185">Reference proteome</keyword>
<evidence type="ECO:0000313" key="10">
    <source>
        <dbReference type="Proteomes" id="UP001597365"/>
    </source>
</evidence>
<dbReference type="InterPro" id="IPR017900">
    <property type="entry name" value="4Fe4S_Fe_S_CS"/>
</dbReference>
<feature type="compositionally biased region" description="Basic and acidic residues" evidence="7">
    <location>
        <begin position="1"/>
        <end position="11"/>
    </location>
</feature>
<keyword evidence="1 6" id="KW-0004">4Fe-4S</keyword>
<reference evidence="10" key="1">
    <citation type="journal article" date="2019" name="Int. J. Syst. Evol. Microbiol.">
        <title>The Global Catalogue of Microorganisms (GCM) 10K type strain sequencing project: providing services to taxonomists for standard genome sequencing and annotation.</title>
        <authorList>
            <consortium name="The Broad Institute Genomics Platform"/>
            <consortium name="The Broad Institute Genome Sequencing Center for Infectious Disease"/>
            <person name="Wu L."/>
            <person name="Ma J."/>
        </authorList>
    </citation>
    <scope>NUCLEOTIDE SEQUENCE [LARGE SCALE GENOMIC DNA]</scope>
    <source>
        <strain evidence="10">CGMCC 4.7455</strain>
    </source>
</reference>
<dbReference type="EC" id="1.1.99.14" evidence="6"/>
<feature type="region of interest" description="Disordered" evidence="7">
    <location>
        <begin position="158"/>
        <end position="190"/>
    </location>
</feature>
<evidence type="ECO:0000256" key="1">
    <source>
        <dbReference type="ARBA" id="ARBA00022485"/>
    </source>
</evidence>
<keyword evidence="6" id="KW-0813">Transport</keyword>
<evidence type="ECO:0000256" key="3">
    <source>
        <dbReference type="ARBA" id="ARBA00022737"/>
    </source>
</evidence>
<sequence>MTAEQHPRRQPQETAGSPAPQEPAPASGPAPGPRLGVFDKELLDRCISCGFCLPACPTYALTGREPSSPRGRITLMRALESGDLPPDDPTLAEESSFCLGCRACEPVCPAGVQYGALLEQWRDHQWQGRGRPWIARLLMALVSRPALLRLQGLVRRHARSGRRPGAGAGAEAGAPQAARRDAPETAPGRPAEPASLLLGCVERGLYPAVSRAVRALRPEVGVPSGQGCCGALHAHNGDSAAGAALARELGERLPGTIVTTAGGCAAHLAHHLGRDRVRELSEYLELVGHRPAGRVTVGGRPARVALQDSCHLRNGLGVTRQPRELIAAVAEYVELPNAGGCCGAAGTYSMLRPADGRAVLAPKLEAIEAADVDYVVAVNPGCLRQLRQGLRRGGSRVRALHLAELLALAAREATDAKGRGQGPQTPAG</sequence>
<comment type="caution">
    <text evidence="9">The sequence shown here is derived from an EMBL/GenBank/DDBJ whole genome shotgun (WGS) entry which is preliminary data.</text>
</comment>
<evidence type="ECO:0000259" key="8">
    <source>
        <dbReference type="PROSITE" id="PS51379"/>
    </source>
</evidence>
<name>A0ABW4PBU2_9ACTN</name>
<dbReference type="PIRSF" id="PIRSF000139">
    <property type="entry name" value="Glc_ox_4Fe-4S"/>
    <property type="match status" value="1"/>
</dbReference>
<dbReference type="Pfam" id="PF13183">
    <property type="entry name" value="Fer4_8"/>
    <property type="match status" value="1"/>
</dbReference>
<dbReference type="InterPro" id="IPR009051">
    <property type="entry name" value="Helical_ferredxn"/>
</dbReference>
<protein>
    <recommendedName>
        <fullName evidence="6">Glycolate oxidase iron-sulfur subunit</fullName>
        <ecNumber evidence="6">1.1.99.14</ecNumber>
    </recommendedName>
</protein>
<dbReference type="Proteomes" id="UP001597365">
    <property type="component" value="Unassembled WGS sequence"/>
</dbReference>
<dbReference type="PROSITE" id="PS51379">
    <property type="entry name" value="4FE4S_FER_2"/>
    <property type="match status" value="2"/>
</dbReference>
<evidence type="ECO:0000256" key="6">
    <source>
        <dbReference type="PIRNR" id="PIRNR000139"/>
    </source>
</evidence>